<evidence type="ECO:0000256" key="4">
    <source>
        <dbReference type="ARBA" id="ARBA00022989"/>
    </source>
</evidence>
<evidence type="ECO:0000256" key="6">
    <source>
        <dbReference type="ARBA" id="ARBA00034125"/>
    </source>
</evidence>
<dbReference type="GO" id="GO:0005886">
    <property type="term" value="C:plasma membrane"/>
    <property type="evidence" value="ECO:0007669"/>
    <property type="project" value="UniProtKB-SubCell"/>
</dbReference>
<keyword evidence="5 7" id="KW-0472">Membrane</keyword>
<dbReference type="AlphaFoldDB" id="A0A4R3T8X4"/>
<feature type="transmembrane region" description="Helical" evidence="7">
    <location>
        <begin position="224"/>
        <end position="250"/>
    </location>
</feature>
<evidence type="ECO:0000256" key="5">
    <source>
        <dbReference type="ARBA" id="ARBA00023136"/>
    </source>
</evidence>
<evidence type="ECO:0000313" key="9">
    <source>
        <dbReference type="EMBL" id="TCU57604.1"/>
    </source>
</evidence>
<sequence length="254" mass="27494">MKSDQLLNVVGYAGKLLIESGAEIYRVEETMVRLCHSFHEVQDAESFVTPTGIMLSITVDGKTSTKIMRVHSRGVDLNCIDRINALSRRASETAFSLEELNQQLQEIGRKERYSFGMTLLFSALSAGGFAIFFQGSMLEAGCAFFIGLIIKAITCFMEQRDLNNFFINAIGAAFAAMVALGLHKLLTNTDVDIMIISSIMLLVPGLAITNAIRDTVAGDYLSGVARACEAFLVAIAIAVGIGFILSIFMVQGGV</sequence>
<gene>
    <name evidence="9" type="ORF">EDD61_11848</name>
</gene>
<keyword evidence="2" id="KW-1003">Cell membrane</keyword>
<evidence type="ECO:0000256" key="3">
    <source>
        <dbReference type="ARBA" id="ARBA00022692"/>
    </source>
</evidence>
<evidence type="ECO:0000259" key="8">
    <source>
        <dbReference type="Pfam" id="PF06738"/>
    </source>
</evidence>
<dbReference type="PANTHER" id="PTHR34390:SF2">
    <property type="entry name" value="SUCCINATE TRANSPORTER SUBUNIT YJJP-RELATED"/>
    <property type="match status" value="1"/>
</dbReference>
<feature type="transmembrane region" description="Helical" evidence="7">
    <location>
        <begin position="138"/>
        <end position="157"/>
    </location>
</feature>
<name>A0A4R3T8X4_9FIRM</name>
<feature type="domain" description="Threonine/serine exporter-like N-terminal" evidence="8">
    <location>
        <begin position="10"/>
        <end position="247"/>
    </location>
</feature>
<dbReference type="Pfam" id="PF06738">
    <property type="entry name" value="ThrE"/>
    <property type="match status" value="1"/>
</dbReference>
<dbReference type="Proteomes" id="UP000295773">
    <property type="component" value="Unassembled WGS sequence"/>
</dbReference>
<keyword evidence="4 7" id="KW-1133">Transmembrane helix</keyword>
<comment type="similarity">
    <text evidence="6">Belongs to the ThrE exporter (TC 2.A.79) family.</text>
</comment>
<dbReference type="GO" id="GO:0015744">
    <property type="term" value="P:succinate transport"/>
    <property type="evidence" value="ECO:0007669"/>
    <property type="project" value="TreeGrafter"/>
</dbReference>
<dbReference type="GO" id="GO:0022857">
    <property type="term" value="F:transmembrane transporter activity"/>
    <property type="evidence" value="ECO:0007669"/>
    <property type="project" value="InterPro"/>
</dbReference>
<dbReference type="InterPro" id="IPR010619">
    <property type="entry name" value="ThrE-like_N"/>
</dbReference>
<accession>A0A4R3T8X4</accession>
<comment type="caution">
    <text evidence="9">The sequence shown here is derived from an EMBL/GenBank/DDBJ whole genome shotgun (WGS) entry which is preliminary data.</text>
</comment>
<evidence type="ECO:0000256" key="1">
    <source>
        <dbReference type="ARBA" id="ARBA00004651"/>
    </source>
</evidence>
<feature type="transmembrane region" description="Helical" evidence="7">
    <location>
        <begin position="164"/>
        <end position="182"/>
    </location>
</feature>
<comment type="subcellular location">
    <subcellularLocation>
        <location evidence="1">Cell membrane</location>
        <topology evidence="1">Multi-pass membrane protein</topology>
    </subcellularLocation>
</comment>
<dbReference type="EMBL" id="SMBP01000018">
    <property type="protein sequence ID" value="TCU57604.1"/>
    <property type="molecule type" value="Genomic_DNA"/>
</dbReference>
<protein>
    <submittedName>
        <fullName evidence="9">Uncharacterized membrane protein YjjP (DUF1212 family)</fullName>
    </submittedName>
</protein>
<dbReference type="RefSeq" id="WP_132225302.1">
    <property type="nucleotide sequence ID" value="NZ_JANKBG010000017.1"/>
</dbReference>
<evidence type="ECO:0000256" key="7">
    <source>
        <dbReference type="SAM" id="Phobius"/>
    </source>
</evidence>
<feature type="transmembrane region" description="Helical" evidence="7">
    <location>
        <begin position="113"/>
        <end position="132"/>
    </location>
</feature>
<reference evidence="9 10" key="1">
    <citation type="submission" date="2019-03" db="EMBL/GenBank/DDBJ databases">
        <title>Genomic Encyclopedia of Type Strains, Phase IV (KMG-IV): sequencing the most valuable type-strain genomes for metagenomic binning, comparative biology and taxonomic classification.</title>
        <authorList>
            <person name="Goeker M."/>
        </authorList>
    </citation>
    <scope>NUCLEOTIDE SEQUENCE [LARGE SCALE GENOMIC DNA]</scope>
    <source>
        <strain evidence="9 10">DSM 29481</strain>
    </source>
</reference>
<proteinExistence type="inferred from homology"/>
<keyword evidence="3 7" id="KW-0812">Transmembrane</keyword>
<keyword evidence="10" id="KW-1185">Reference proteome</keyword>
<dbReference type="PANTHER" id="PTHR34390">
    <property type="entry name" value="UPF0442 PROTEIN YJJB-RELATED"/>
    <property type="match status" value="1"/>
</dbReference>
<dbReference type="InterPro" id="IPR050539">
    <property type="entry name" value="ThrE_Dicarb/AminoAcid_Exp"/>
</dbReference>
<evidence type="ECO:0000313" key="10">
    <source>
        <dbReference type="Proteomes" id="UP000295773"/>
    </source>
</evidence>
<evidence type="ECO:0000256" key="2">
    <source>
        <dbReference type="ARBA" id="ARBA00022475"/>
    </source>
</evidence>
<organism evidence="9 10">
    <name type="scientific">Longicatena caecimuris</name>
    <dbReference type="NCBI Taxonomy" id="1796635"/>
    <lineage>
        <taxon>Bacteria</taxon>
        <taxon>Bacillati</taxon>
        <taxon>Bacillota</taxon>
        <taxon>Erysipelotrichia</taxon>
        <taxon>Erysipelotrichales</taxon>
        <taxon>Erysipelotrichaceae</taxon>
        <taxon>Longicatena</taxon>
    </lineage>
</organism>
<feature type="transmembrane region" description="Helical" evidence="7">
    <location>
        <begin position="194"/>
        <end position="212"/>
    </location>
</feature>